<feature type="region of interest" description="Disordered" evidence="1">
    <location>
        <begin position="984"/>
        <end position="1028"/>
    </location>
</feature>
<accession>A0A9P6VW20</accession>
<feature type="region of interest" description="Disordered" evidence="1">
    <location>
        <begin position="350"/>
        <end position="581"/>
    </location>
</feature>
<feature type="compositionally biased region" description="Low complexity" evidence="1">
    <location>
        <begin position="1077"/>
        <end position="1111"/>
    </location>
</feature>
<dbReference type="AlphaFoldDB" id="A0A9P6VW20"/>
<feature type="compositionally biased region" description="Pro residues" evidence="1">
    <location>
        <begin position="568"/>
        <end position="578"/>
    </location>
</feature>
<evidence type="ECO:0000313" key="3">
    <source>
        <dbReference type="EMBL" id="KAG0655473.1"/>
    </source>
</evidence>
<dbReference type="PANTHER" id="PTHR28208">
    <property type="entry name" value="PHOSPHATIDATE PHOSPHATASE APP1"/>
    <property type="match status" value="1"/>
</dbReference>
<feature type="compositionally biased region" description="Low complexity" evidence="1">
    <location>
        <begin position="21"/>
        <end position="41"/>
    </location>
</feature>
<dbReference type="Pfam" id="PF09949">
    <property type="entry name" value="APP1_cat"/>
    <property type="match status" value="1"/>
</dbReference>
<name>A0A9P6VW20_RHOMI</name>
<feature type="region of interest" description="Disordered" evidence="1">
    <location>
        <begin position="182"/>
        <end position="217"/>
    </location>
</feature>
<gene>
    <name evidence="3" type="ORF">C6P46_000870</name>
</gene>
<feature type="compositionally biased region" description="Low complexity" evidence="1">
    <location>
        <begin position="101"/>
        <end position="112"/>
    </location>
</feature>
<feature type="region of interest" description="Disordered" evidence="1">
    <location>
        <begin position="1052"/>
        <end position="1125"/>
    </location>
</feature>
<dbReference type="GO" id="GO:0030479">
    <property type="term" value="C:actin cortical patch"/>
    <property type="evidence" value="ECO:0007669"/>
    <property type="project" value="TreeGrafter"/>
</dbReference>
<reference evidence="3 4" key="1">
    <citation type="submission" date="2020-11" db="EMBL/GenBank/DDBJ databases">
        <title>Kefir isolates.</title>
        <authorList>
            <person name="Marcisauskas S."/>
            <person name="Kim Y."/>
            <person name="Blasche S."/>
        </authorList>
    </citation>
    <scope>NUCLEOTIDE SEQUENCE [LARGE SCALE GENOMIC DNA]</scope>
    <source>
        <strain evidence="3 4">KR</strain>
    </source>
</reference>
<feature type="compositionally biased region" description="Low complexity" evidence="1">
    <location>
        <begin position="526"/>
        <end position="544"/>
    </location>
</feature>
<feature type="region of interest" description="Disordered" evidence="1">
    <location>
        <begin position="908"/>
        <end position="963"/>
    </location>
</feature>
<feature type="compositionally biased region" description="Low complexity" evidence="1">
    <location>
        <begin position="298"/>
        <end position="307"/>
    </location>
</feature>
<dbReference type="GO" id="GO:0008195">
    <property type="term" value="F:phosphatidate phosphatase activity"/>
    <property type="evidence" value="ECO:0007669"/>
    <property type="project" value="InterPro"/>
</dbReference>
<dbReference type="OrthoDB" id="2117591at2759"/>
<feature type="region of interest" description="Disordered" evidence="1">
    <location>
        <begin position="298"/>
        <end position="332"/>
    </location>
</feature>
<dbReference type="PANTHER" id="PTHR28208:SF3">
    <property type="entry name" value="PHOSPHATIDATE PHOSPHATASE APP1"/>
    <property type="match status" value="1"/>
</dbReference>
<feature type="domain" description="Phosphatidate phosphatase APP1 catalytic" evidence="2">
    <location>
        <begin position="748"/>
        <end position="900"/>
    </location>
</feature>
<dbReference type="InterPro" id="IPR019236">
    <property type="entry name" value="APP1_cat"/>
</dbReference>
<sequence length="1178" mass="124346">MPQPPPAPPALPPRRPPPAAFSPSSTPSAAAIAPQPSSSTSMLRARALAKVNRIAHEYVAPRLESAANSASSRLNNWRERDTTPEPEPGAYAYQVRQPKKAAAAAAAASSSSCSGLENWSSAPTLPNGDYSRPYAPGASSSSRSIATSATTSSSETTTPSRKWTASGLGSYLHLGSYGGASTTDLDSSTSGATLNSSSAASTTTGSKAKGKATVAGGPDDIDEDKILCFPGWATLQPSRHHDASEPALVLEIHAHGYAYRQRPLSQASRSQRIFYALAKSFAALPKIPPHVAAAAAVSVPSTPTSVTEGSEDDDEAPLGADADLGEMDRGQQNGTAEGEALEKLLSVGGRAGDRAAEKEVLQEAASTTSSPPDDEHVAPATSEEPDEMSLEEQLRSPTARDFATSQHPPPTKPARSATAPTPAPIRNGSTDEDNNEEAAILSTPAKLSRRPGFRIEIPPSPASLANAKRAGTASQPGSPTGGAASPLRSPGFRSAAFNFVKRDRHKTKTQDSYNTNATSEFELPGSSSKRSSAASSRASSRASSPVRGSHLRTTPHHHHPRHRDREPPPSVPLPPETWPAPFTLPSDPHALPRLHTNLHTRLLPFFGLKLANRKIRVSAYPALAEGQLYDGVLASTVVRTSATSGGGFKTCLEVRGPELRKWLDLVGNGSGGARGGGLDTLRVRVVAELLEPDPLVPSVVDTAPFSGVGFGNSNKDAAAAHASAIATAVDEVELDVGIQGEGGEGGGVRIVSDVDDTIKWTEVTKGTKTIFRNVFVRELGEIRVPGMSSWYRSLQAHGAQFHYVSNSPIELWPVLRTFLKLAGFPNGSCTLKEYGGASSALAKLWEEPGQRKKANVERILKEFPAARFILVGDSGEQDLELYVALARQYPSNILAIYIRDVTTPFDPIAANPANRHHRKKQATPAEPRRASTDQVDTHASPPPPLPAREGASSQLPPKVTWKHTNSMNDLAGLIDDDALRFVAPNPHSHASGTASATTAGDETSRPAIPERSLSDMPDLPGQWDGPHERPIELLRRSSDSDAPVPVPEHLINSALHPTSTSTSTSPASTKPPPHRASTTPLSTSPSSPIDDSPLASSPSLLLSEPDSDPLSPNNPIRPAPGLSTPGLDPAVEAFYRRVAAAERSLPKGVILRLFRHGNECAEEALELVKTAGKRPFGT</sequence>
<protein>
    <recommendedName>
        <fullName evidence="2">Phosphatidate phosphatase APP1 catalytic domain-containing protein</fullName>
    </recommendedName>
</protein>
<feature type="compositionally biased region" description="Polar residues" evidence="1">
    <location>
        <begin position="510"/>
        <end position="519"/>
    </location>
</feature>
<feature type="compositionally biased region" description="Low complexity" evidence="1">
    <location>
        <begin position="987"/>
        <end position="1000"/>
    </location>
</feature>
<feature type="region of interest" description="Disordered" evidence="1">
    <location>
        <begin position="1"/>
        <end position="42"/>
    </location>
</feature>
<feature type="compositionally biased region" description="Low complexity" evidence="1">
    <location>
        <begin position="1057"/>
        <end position="1068"/>
    </location>
</feature>
<feature type="region of interest" description="Disordered" evidence="1">
    <location>
        <begin position="60"/>
        <end position="165"/>
    </location>
</feature>
<feature type="compositionally biased region" description="Low complexity" evidence="1">
    <location>
        <begin position="65"/>
        <end position="75"/>
    </location>
</feature>
<evidence type="ECO:0000313" key="4">
    <source>
        <dbReference type="Proteomes" id="UP000777482"/>
    </source>
</evidence>
<feature type="compositionally biased region" description="Basic and acidic residues" evidence="1">
    <location>
        <begin position="351"/>
        <end position="361"/>
    </location>
</feature>
<proteinExistence type="predicted"/>
<dbReference type="Proteomes" id="UP000777482">
    <property type="component" value="Unassembled WGS sequence"/>
</dbReference>
<dbReference type="EMBL" id="PUHQ01000119">
    <property type="protein sequence ID" value="KAG0655473.1"/>
    <property type="molecule type" value="Genomic_DNA"/>
</dbReference>
<feature type="compositionally biased region" description="Pro residues" evidence="1">
    <location>
        <begin position="1"/>
        <end position="20"/>
    </location>
</feature>
<comment type="caution">
    <text evidence="3">The sequence shown here is derived from an EMBL/GenBank/DDBJ whole genome shotgun (WGS) entry which is preliminary data.</text>
</comment>
<feature type="compositionally biased region" description="Basic residues" evidence="1">
    <location>
        <begin position="549"/>
        <end position="562"/>
    </location>
</feature>
<evidence type="ECO:0000256" key="1">
    <source>
        <dbReference type="SAM" id="MobiDB-lite"/>
    </source>
</evidence>
<organism evidence="3 4">
    <name type="scientific">Rhodotorula mucilaginosa</name>
    <name type="common">Yeast</name>
    <name type="synonym">Rhodotorula rubra</name>
    <dbReference type="NCBI Taxonomy" id="5537"/>
    <lineage>
        <taxon>Eukaryota</taxon>
        <taxon>Fungi</taxon>
        <taxon>Dikarya</taxon>
        <taxon>Basidiomycota</taxon>
        <taxon>Pucciniomycotina</taxon>
        <taxon>Microbotryomycetes</taxon>
        <taxon>Sporidiobolales</taxon>
        <taxon>Sporidiobolaceae</taxon>
        <taxon>Rhodotorula</taxon>
    </lineage>
</organism>
<keyword evidence="4" id="KW-1185">Reference proteome</keyword>
<dbReference type="InterPro" id="IPR052935">
    <property type="entry name" value="Mg2+_PAP"/>
</dbReference>
<feature type="compositionally biased region" description="Low complexity" evidence="1">
    <location>
        <begin position="131"/>
        <end position="165"/>
    </location>
</feature>
<evidence type="ECO:0000259" key="2">
    <source>
        <dbReference type="Pfam" id="PF09949"/>
    </source>
</evidence>
<feature type="compositionally biased region" description="Polar residues" evidence="1">
    <location>
        <begin position="113"/>
        <end position="124"/>
    </location>
</feature>